<organism evidence="2">
    <name type="scientific">viral metagenome</name>
    <dbReference type="NCBI Taxonomy" id="1070528"/>
    <lineage>
        <taxon>unclassified sequences</taxon>
        <taxon>metagenomes</taxon>
        <taxon>organismal metagenomes</taxon>
    </lineage>
</organism>
<feature type="region of interest" description="Disordered" evidence="1">
    <location>
        <begin position="1"/>
        <end position="24"/>
    </location>
</feature>
<dbReference type="AlphaFoldDB" id="A0A6C0AK98"/>
<accession>A0A6C0AK98</accession>
<evidence type="ECO:0000256" key="1">
    <source>
        <dbReference type="SAM" id="MobiDB-lite"/>
    </source>
</evidence>
<sequence>MGANQSTSAGPKNSNTKKSKNNPQTTVSVMHKAVAWYLFNSKLSKLDDPTYCEDLIILTSDVLDKVLTLKEVTYLDQHIKGDSVIDKKNTERLMYGWNSGSDTRKNINKRVQDFKVYDSVKKKRMCKGIAKFYVKFGHLFNAIHKSINPQWVYYDEDETGKKIRIQVSDSSKIPSNKRHSRKLIRDSLCSNRIHALYADMIKDTVDGKEVDVARIKMDICDMNKPKKKSKDEVKSKVDLDLIKKRMGERSEGRYERRGRSRERIPERSRDRYDDRRERSRDRSDDRRGRSRDRIPERSRDRIPESSRDRIPESSRDRIPESSRDRIPERSRDRIPERSEERKDDRRDNMTNRIENRDRYSDKGTSQSISSSDKVLYARPYKRTQSAGANIVANDEKSLFNEIGIPELEQLYYDEYNIDNNKYSGMTIESKKKYKEDLEAFYKAFTGEEKLPEGINKFSHIRLKSYHKDAICSNSDLSWQRKSTIKFEKSKASSEFDIYAKHLATMSNNTFKYENQLLSILNKLFSKDSAPSYTEYGHKSKKRNNVIINPNLDEKNLQTIIDETRKILVEMYVNCHKDFLEGKQKFEAVLNRIGINTQLARLKELTEEQKKMQIELRKNYT</sequence>
<evidence type="ECO:0000313" key="2">
    <source>
        <dbReference type="EMBL" id="QHS80198.1"/>
    </source>
</evidence>
<feature type="region of interest" description="Disordered" evidence="1">
    <location>
        <begin position="248"/>
        <end position="370"/>
    </location>
</feature>
<feature type="compositionally biased region" description="Polar residues" evidence="1">
    <location>
        <begin position="1"/>
        <end position="11"/>
    </location>
</feature>
<name>A0A6C0AK98_9ZZZZ</name>
<dbReference type="EMBL" id="MN740675">
    <property type="protein sequence ID" value="QHS80198.1"/>
    <property type="molecule type" value="Genomic_DNA"/>
</dbReference>
<proteinExistence type="predicted"/>
<reference evidence="2" key="1">
    <citation type="journal article" date="2020" name="Nature">
        <title>Giant virus diversity and host interactions through global metagenomics.</title>
        <authorList>
            <person name="Schulz F."/>
            <person name="Roux S."/>
            <person name="Paez-Espino D."/>
            <person name="Jungbluth S."/>
            <person name="Walsh D.A."/>
            <person name="Denef V.J."/>
            <person name="McMahon K.D."/>
            <person name="Konstantinidis K.T."/>
            <person name="Eloe-Fadrosh E.A."/>
            <person name="Kyrpides N.C."/>
            <person name="Woyke T."/>
        </authorList>
    </citation>
    <scope>NUCLEOTIDE SEQUENCE</scope>
    <source>
        <strain evidence="2">GVMAG-S-1039698-54</strain>
    </source>
</reference>
<protein>
    <submittedName>
        <fullName evidence="2">Uncharacterized protein</fullName>
    </submittedName>
</protein>
<feature type="compositionally biased region" description="Basic and acidic residues" evidence="1">
    <location>
        <begin position="248"/>
        <end position="361"/>
    </location>
</feature>